<dbReference type="Proteomes" id="UP000295729">
    <property type="component" value="Unassembled WGS sequence"/>
</dbReference>
<protein>
    <submittedName>
        <fullName evidence="2">Pantothenate kinase</fullName>
    </submittedName>
</protein>
<proteinExistence type="predicted"/>
<keyword evidence="2" id="KW-0808">Transferase</keyword>
<dbReference type="Gene3D" id="3.40.50.300">
    <property type="entry name" value="P-loop containing nucleotide triphosphate hydrolases"/>
    <property type="match status" value="1"/>
</dbReference>
<dbReference type="InterPro" id="IPR027417">
    <property type="entry name" value="P-loop_NTPase"/>
</dbReference>
<feature type="domain" description="Phosphoribulokinase/uridine kinase" evidence="1">
    <location>
        <begin position="34"/>
        <end position="221"/>
    </location>
</feature>
<name>A0A4R6XCT4_9GAMM</name>
<evidence type="ECO:0000313" key="3">
    <source>
        <dbReference type="Proteomes" id="UP000295729"/>
    </source>
</evidence>
<organism evidence="2 3">
    <name type="scientific">Marinomonas communis</name>
    <dbReference type="NCBI Taxonomy" id="28254"/>
    <lineage>
        <taxon>Bacteria</taxon>
        <taxon>Pseudomonadati</taxon>
        <taxon>Pseudomonadota</taxon>
        <taxon>Gammaproteobacteria</taxon>
        <taxon>Oceanospirillales</taxon>
        <taxon>Oceanospirillaceae</taxon>
        <taxon>Marinomonas</taxon>
    </lineage>
</organism>
<dbReference type="EMBL" id="SNZA01000003">
    <property type="protein sequence ID" value="TDR13428.1"/>
    <property type="molecule type" value="Genomic_DNA"/>
</dbReference>
<dbReference type="GO" id="GO:0005524">
    <property type="term" value="F:ATP binding"/>
    <property type="evidence" value="ECO:0007669"/>
    <property type="project" value="InterPro"/>
</dbReference>
<keyword evidence="2" id="KW-0418">Kinase</keyword>
<evidence type="ECO:0000313" key="2">
    <source>
        <dbReference type="EMBL" id="TDR13428.1"/>
    </source>
</evidence>
<dbReference type="Pfam" id="PF00485">
    <property type="entry name" value="PRK"/>
    <property type="match status" value="1"/>
</dbReference>
<reference evidence="2 3" key="1">
    <citation type="submission" date="2019-03" db="EMBL/GenBank/DDBJ databases">
        <title>Genomic Encyclopedia of Type Strains, Phase IV (KMG-IV): sequencing the most valuable type-strain genomes for metagenomic binning, comparative biology and taxonomic classification.</title>
        <authorList>
            <person name="Goeker M."/>
        </authorList>
    </citation>
    <scope>NUCLEOTIDE SEQUENCE [LARGE SCALE GENOMIC DNA]</scope>
    <source>
        <strain evidence="2 3">DSM 5604</strain>
    </source>
</reference>
<sequence>MNSDLYRKLDQLQTYQDALLRVQHRLDTGHSRYIIGIAGLPGSGKSTLGDYIALRLNQTHPNQVISVSMDGFHLSKAQLGTFPDVEAAFARRGAPWTFDSQRFYQHLVDFKQPDQKPLTWPSFDHTQGDPVEGSINIPSEAQILIVEGLYVLHNQHGFEHVQKLLDEKWFIDLPIEAAMKQLTMRHQQAWGISLDEAQQRIASNDALNAQIVEQTKNRADYFLSVK</sequence>
<dbReference type="GO" id="GO:0016301">
    <property type="term" value="F:kinase activity"/>
    <property type="evidence" value="ECO:0007669"/>
    <property type="project" value="UniProtKB-KW"/>
</dbReference>
<dbReference type="RefSeq" id="WP_162847573.1">
    <property type="nucleotide sequence ID" value="NZ_SNZA01000003.1"/>
</dbReference>
<evidence type="ECO:0000259" key="1">
    <source>
        <dbReference type="Pfam" id="PF00485"/>
    </source>
</evidence>
<accession>A0A4R6XCT4</accession>
<dbReference type="AlphaFoldDB" id="A0A4R6XCT4"/>
<dbReference type="InterPro" id="IPR006083">
    <property type="entry name" value="PRK/URK"/>
</dbReference>
<dbReference type="SUPFAM" id="SSF52540">
    <property type="entry name" value="P-loop containing nucleoside triphosphate hydrolases"/>
    <property type="match status" value="1"/>
</dbReference>
<dbReference type="PANTHER" id="PTHR10285">
    <property type="entry name" value="URIDINE KINASE"/>
    <property type="match status" value="1"/>
</dbReference>
<gene>
    <name evidence="2" type="ORF">C8D85_2310</name>
</gene>
<comment type="caution">
    <text evidence="2">The sequence shown here is derived from an EMBL/GenBank/DDBJ whole genome shotgun (WGS) entry which is preliminary data.</text>
</comment>
<keyword evidence="3" id="KW-1185">Reference proteome</keyword>